<dbReference type="KEGG" id="pmq:PM3016_5414"/>
<dbReference type="InterPro" id="IPR045633">
    <property type="entry name" value="DUF6414"/>
</dbReference>
<gene>
    <name evidence="1" type="ORF">PM3016_5414</name>
</gene>
<dbReference type="Pfam" id="PF19952">
    <property type="entry name" value="DUF6414"/>
    <property type="match status" value="1"/>
</dbReference>
<evidence type="ECO:0000313" key="2">
    <source>
        <dbReference type="Proteomes" id="UP000007523"/>
    </source>
</evidence>
<name>H6NDR5_9BACL</name>
<dbReference type="HOGENOM" id="CLU_838522_0_0_9"/>
<proteinExistence type="predicted"/>
<dbReference type="EMBL" id="CP003235">
    <property type="protein sequence ID" value="AFC32114.1"/>
    <property type="molecule type" value="Genomic_DNA"/>
</dbReference>
<sequence>MKEIIYLDTSFLHSFIAQLKEGLPTSHVREFLEQETQTTLDATQKESTHEVSGEASTGSVTIPQFFATPSGKGAYKYINKNRLDNSFTLSQLDAGKEIISKQLHDNALSDFEEYLNDDNVYCTTNDAFDKQIDIGKYIKIIHPFEIFDLSYVKKSLDVSILKEMALLANSGVVPAKNGQKKLNPDVEKGMNSFDVILRFLTNILPSNLCIRQGNFISALKEKYVRETNSELIFKYGTKSSLKLTVLGKVTREFDEFDIDMFNKGGMFSHITESITGVTRQFIDEVKLIKKGDIIISPIAIYFE</sequence>
<accession>H6NDR5</accession>
<reference evidence="1 2" key="1">
    <citation type="journal article" date="2012" name="J. Bacteriol.">
        <title>Complete Genome Sequence of Paenibacillus mucilaginosus 3016, a Bacterium Functional as Microbial Fertilizer.</title>
        <authorList>
            <person name="Ma M."/>
            <person name="Wang Z."/>
            <person name="Li L."/>
            <person name="Jiang X."/>
            <person name="Guan D."/>
            <person name="Cao F."/>
            <person name="Chen H."/>
            <person name="Wang X."/>
            <person name="Shen D."/>
            <person name="Du B."/>
            <person name="Li J."/>
        </authorList>
    </citation>
    <scope>NUCLEOTIDE SEQUENCE [LARGE SCALE GENOMIC DNA]</scope>
    <source>
        <strain evidence="1 2">3016</strain>
    </source>
</reference>
<evidence type="ECO:0000313" key="1">
    <source>
        <dbReference type="EMBL" id="AFC32114.1"/>
    </source>
</evidence>
<dbReference type="AlphaFoldDB" id="H6NDR5"/>
<organism evidence="1 2">
    <name type="scientific">Paenibacillus mucilaginosus 3016</name>
    <dbReference type="NCBI Taxonomy" id="1116391"/>
    <lineage>
        <taxon>Bacteria</taxon>
        <taxon>Bacillati</taxon>
        <taxon>Bacillota</taxon>
        <taxon>Bacilli</taxon>
        <taxon>Bacillales</taxon>
        <taxon>Paenibacillaceae</taxon>
        <taxon>Paenibacillus</taxon>
    </lineage>
</organism>
<dbReference type="RefSeq" id="WP_014371550.1">
    <property type="nucleotide sequence ID" value="NC_016935.1"/>
</dbReference>
<dbReference type="Proteomes" id="UP000007523">
    <property type="component" value="Chromosome"/>
</dbReference>
<protein>
    <submittedName>
        <fullName evidence="1">Uncharacterized protein</fullName>
    </submittedName>
</protein>
<keyword evidence="2" id="KW-1185">Reference proteome</keyword>